<name>A0A1H2BA93_9BRAD</name>
<feature type="signal peptide" evidence="1">
    <location>
        <begin position="1"/>
        <end position="23"/>
    </location>
</feature>
<evidence type="ECO:0008006" key="4">
    <source>
        <dbReference type="Google" id="ProtNLM"/>
    </source>
</evidence>
<dbReference type="Proteomes" id="UP000243904">
    <property type="component" value="Chromosome I"/>
</dbReference>
<sequence>MKFQLITIATAAALASTIGTASAAEHHAMSKNSQAMQSMPKDSLSLTRVQQRTAWRDISKQANSQPAPSNFSAAVGATVPSDITIQSVPTKVASRVSALKPYDYALLPDQLLIVNPTDKKVVDVIKHRA</sequence>
<evidence type="ECO:0000256" key="1">
    <source>
        <dbReference type="SAM" id="SignalP"/>
    </source>
</evidence>
<keyword evidence="3" id="KW-1185">Reference proteome</keyword>
<accession>A0A1H2BA93</accession>
<gene>
    <name evidence="2" type="ORF">SAMN05444158_6965</name>
</gene>
<dbReference type="InterPro" id="IPR009642">
    <property type="entry name" value="DUF1236"/>
</dbReference>
<proteinExistence type="predicted"/>
<dbReference type="EMBL" id="LT629750">
    <property type="protein sequence ID" value="SDT55205.1"/>
    <property type="molecule type" value="Genomic_DNA"/>
</dbReference>
<organism evidence="2 3">
    <name type="scientific">Bradyrhizobium canariense</name>
    <dbReference type="NCBI Taxonomy" id="255045"/>
    <lineage>
        <taxon>Bacteria</taxon>
        <taxon>Pseudomonadati</taxon>
        <taxon>Pseudomonadota</taxon>
        <taxon>Alphaproteobacteria</taxon>
        <taxon>Hyphomicrobiales</taxon>
        <taxon>Nitrobacteraceae</taxon>
        <taxon>Bradyrhizobium</taxon>
    </lineage>
</organism>
<dbReference type="RefSeq" id="WP_146690541.1">
    <property type="nucleotide sequence ID" value="NZ_LT629750.1"/>
</dbReference>
<reference evidence="3" key="1">
    <citation type="submission" date="2016-10" db="EMBL/GenBank/DDBJ databases">
        <authorList>
            <person name="Varghese N."/>
            <person name="Submissions S."/>
        </authorList>
    </citation>
    <scope>NUCLEOTIDE SEQUENCE [LARGE SCALE GENOMIC DNA]</scope>
    <source>
        <strain evidence="3">GAS369</strain>
    </source>
</reference>
<evidence type="ECO:0000313" key="3">
    <source>
        <dbReference type="Proteomes" id="UP000243904"/>
    </source>
</evidence>
<keyword evidence="1" id="KW-0732">Signal</keyword>
<protein>
    <recommendedName>
        <fullName evidence="4">DUF1236 domain-containing protein</fullName>
    </recommendedName>
</protein>
<feature type="chain" id="PRO_5009269716" description="DUF1236 domain-containing protein" evidence="1">
    <location>
        <begin position="24"/>
        <end position="129"/>
    </location>
</feature>
<evidence type="ECO:0000313" key="2">
    <source>
        <dbReference type="EMBL" id="SDT55205.1"/>
    </source>
</evidence>
<dbReference type="Pfam" id="PF06823">
    <property type="entry name" value="DUF1236"/>
    <property type="match status" value="1"/>
</dbReference>
<dbReference type="AlphaFoldDB" id="A0A1H2BA93"/>